<dbReference type="Proteomes" id="UP001501521">
    <property type="component" value="Unassembled WGS sequence"/>
</dbReference>
<keyword evidence="3" id="KW-0328">Glycosyltransferase</keyword>
<evidence type="ECO:0000256" key="1">
    <source>
        <dbReference type="ARBA" id="ARBA00022645"/>
    </source>
</evidence>
<dbReference type="Pfam" id="PF03793">
    <property type="entry name" value="PASTA"/>
    <property type="match status" value="1"/>
</dbReference>
<keyword evidence="1" id="KW-0121">Carboxypeptidase</keyword>
<feature type="domain" description="Penicillin-binding protein transpeptidase" evidence="10">
    <location>
        <begin position="357"/>
        <end position="632"/>
    </location>
</feature>
<dbReference type="Gene3D" id="3.40.710.10">
    <property type="entry name" value="DD-peptidase/beta-lactamase superfamily"/>
    <property type="match status" value="1"/>
</dbReference>
<comment type="catalytic activity">
    <reaction evidence="7">
        <text>Preferential cleavage: (Ac)2-L-Lys-D-Ala-|-D-Ala. Also transpeptidation of peptidyl-alanyl moieties that are N-acyl substituents of D-alanine.</text>
        <dbReference type="EC" id="3.4.16.4"/>
    </reaction>
</comment>
<organism evidence="13 14">
    <name type="scientific">Tessaracoccus lubricantis</name>
    <dbReference type="NCBI Taxonomy" id="545543"/>
    <lineage>
        <taxon>Bacteria</taxon>
        <taxon>Bacillati</taxon>
        <taxon>Actinomycetota</taxon>
        <taxon>Actinomycetes</taxon>
        <taxon>Propionibacteriales</taxon>
        <taxon>Propionibacteriaceae</taxon>
        <taxon>Tessaracoccus</taxon>
    </lineage>
</organism>
<keyword evidence="6" id="KW-0511">Multifunctional enzyme</keyword>
<sequence>MKSASLGQKGYSLLMFFAVSLLSGLLLAGLAVPMTALASNGMKMAAESLEQLRAEFETPPQSERSRVLMGDGKVLATFFDENRIYVPLEDISLFMQQAQIAIEDHRFYEHGAIDFQGFGRAFVKTLTGDNQGASTLTQQYVKLVRVETASMNNDQEGVRKATEVSLERKIVEMRYAMAVEEKLTKDEILERYLNIAYYGDGAYGVEAAAQHYFGVSAKDLDLPQSAMLAGLVQNPVQTNPTKYTQRAINRRDTVLNRMAELNIVSKAEAAAAKETTFDPASIKRTPNGCLASQFPFLCDYVQRTLMNMPSMGETEEERRNMLNRGGLTIHTLIDAEAQLAAEAAVAAQISPLDPVWGSSVLIQPSTGLIVAMAQSRPTMGADEAAGETFKNINVSGAMGGIEGFQAGSTFKAFTAAAALDLGMTPDQRYDAPRELKIDGETFTNCEGPFKVRADRPVSNYDRGYGTIDMRKAIESSVNTYFMQLIQSVGICNVTTMAEKVGVKLANGDPMESQASFPSFTLGTAYITPLSMAEAYATFANRGIHCTPIILQSVTTKDGNKLDVPSADCEQVIRPEVADGVNYLLQGVAANGTGRRAALRDGRDEAGKTGTTNENKAVWYAGYTPEMAGVAMIGVDTANSWWKNHTQTVKGRMPASGTFLEGSGSGDAGRIWKAAMASALADKPKTKFSAPTTEILEGVKVPIPDIKGMGYNEAKETLEAAGFTTRIERVYSSRREGAFLGISPTGEAVKFSTIVMRVSAGPEPAPAPVATPSTQAPATGTPATQPPAGPPGQAPGGPPGQGGDDGD</sequence>
<keyword evidence="5" id="KW-0378">Hydrolase</keyword>
<feature type="domain" description="PASTA" evidence="12">
    <location>
        <begin position="700"/>
        <end position="748"/>
    </location>
</feature>
<dbReference type="CDD" id="cd06577">
    <property type="entry name" value="PASTA_pknB"/>
    <property type="match status" value="1"/>
</dbReference>
<dbReference type="InterPro" id="IPR001264">
    <property type="entry name" value="Glyco_trans_51"/>
</dbReference>
<keyword evidence="4" id="KW-0808">Transferase</keyword>
<dbReference type="InterPro" id="IPR001460">
    <property type="entry name" value="PCN-bd_Tpept"/>
</dbReference>
<evidence type="ECO:0000256" key="6">
    <source>
        <dbReference type="ARBA" id="ARBA00023268"/>
    </source>
</evidence>
<evidence type="ECO:0000256" key="4">
    <source>
        <dbReference type="ARBA" id="ARBA00022679"/>
    </source>
</evidence>
<evidence type="ECO:0000259" key="12">
    <source>
        <dbReference type="Pfam" id="PF03793"/>
    </source>
</evidence>
<comment type="caution">
    <text evidence="13">The sequence shown here is derived from an EMBL/GenBank/DDBJ whole genome shotgun (WGS) entry which is preliminary data.</text>
</comment>
<evidence type="ECO:0000256" key="5">
    <source>
        <dbReference type="ARBA" id="ARBA00022801"/>
    </source>
</evidence>
<dbReference type="Gene3D" id="3.30.10.20">
    <property type="match status" value="1"/>
</dbReference>
<name>A0ABP9F1C4_9ACTN</name>
<dbReference type="Gene3D" id="1.10.3810.10">
    <property type="entry name" value="Biosynthetic peptidoglycan transglycosylase-like"/>
    <property type="match status" value="1"/>
</dbReference>
<feature type="domain" description="Glycosyl transferase family 51" evidence="11">
    <location>
        <begin position="72"/>
        <end position="258"/>
    </location>
</feature>
<reference evidence="14" key="1">
    <citation type="journal article" date="2019" name="Int. J. Syst. Evol. Microbiol.">
        <title>The Global Catalogue of Microorganisms (GCM) 10K type strain sequencing project: providing services to taxonomists for standard genome sequencing and annotation.</title>
        <authorList>
            <consortium name="The Broad Institute Genomics Platform"/>
            <consortium name="The Broad Institute Genome Sequencing Center for Infectious Disease"/>
            <person name="Wu L."/>
            <person name="Ma J."/>
        </authorList>
    </citation>
    <scope>NUCLEOTIDE SEQUENCE [LARGE SCALE GENOMIC DNA]</scope>
    <source>
        <strain evidence="14">JCM 19125</strain>
    </source>
</reference>
<dbReference type="RefSeq" id="WP_345578230.1">
    <property type="nucleotide sequence ID" value="NZ_BAABLV010000008.1"/>
</dbReference>
<evidence type="ECO:0000259" key="10">
    <source>
        <dbReference type="Pfam" id="PF00905"/>
    </source>
</evidence>
<feature type="compositionally biased region" description="Pro residues" evidence="9">
    <location>
        <begin position="783"/>
        <end position="797"/>
    </location>
</feature>
<dbReference type="InterPro" id="IPR012338">
    <property type="entry name" value="Beta-lactam/transpept-like"/>
</dbReference>
<evidence type="ECO:0000313" key="13">
    <source>
        <dbReference type="EMBL" id="GAA4890713.1"/>
    </source>
</evidence>
<dbReference type="PANTHER" id="PTHR32282:SF33">
    <property type="entry name" value="PEPTIDOGLYCAN GLYCOSYLTRANSFERASE"/>
    <property type="match status" value="1"/>
</dbReference>
<dbReference type="Pfam" id="PF00905">
    <property type="entry name" value="Transpeptidase"/>
    <property type="match status" value="1"/>
</dbReference>
<gene>
    <name evidence="13" type="ORF">GCM10025789_04080</name>
</gene>
<dbReference type="SUPFAM" id="SSF56601">
    <property type="entry name" value="beta-lactamase/transpeptidase-like"/>
    <property type="match status" value="1"/>
</dbReference>
<keyword evidence="14" id="KW-1185">Reference proteome</keyword>
<evidence type="ECO:0000256" key="8">
    <source>
        <dbReference type="ARBA" id="ARBA00049902"/>
    </source>
</evidence>
<feature type="compositionally biased region" description="Low complexity" evidence="9">
    <location>
        <begin position="769"/>
        <end position="782"/>
    </location>
</feature>
<evidence type="ECO:0000256" key="9">
    <source>
        <dbReference type="SAM" id="MobiDB-lite"/>
    </source>
</evidence>
<dbReference type="InterPro" id="IPR023346">
    <property type="entry name" value="Lysozyme-like_dom_sf"/>
</dbReference>
<evidence type="ECO:0000313" key="14">
    <source>
        <dbReference type="Proteomes" id="UP001501521"/>
    </source>
</evidence>
<keyword evidence="2" id="KW-0645">Protease</keyword>
<dbReference type="InterPro" id="IPR036950">
    <property type="entry name" value="PBP_transglycosylase"/>
</dbReference>
<comment type="catalytic activity">
    <reaction evidence="8">
        <text>[GlcNAc-(1-&gt;4)-Mur2Ac(oyl-L-Ala-gamma-D-Glu-L-Lys-D-Ala-D-Ala)](n)-di-trans,octa-cis-undecaprenyl diphosphate + beta-D-GlcNAc-(1-&gt;4)-Mur2Ac(oyl-L-Ala-gamma-D-Glu-L-Lys-D-Ala-D-Ala)-di-trans,octa-cis-undecaprenyl diphosphate = [GlcNAc-(1-&gt;4)-Mur2Ac(oyl-L-Ala-gamma-D-Glu-L-Lys-D-Ala-D-Ala)](n+1)-di-trans,octa-cis-undecaprenyl diphosphate + di-trans,octa-cis-undecaprenyl diphosphate + H(+)</text>
        <dbReference type="Rhea" id="RHEA:23708"/>
        <dbReference type="Rhea" id="RHEA-COMP:9602"/>
        <dbReference type="Rhea" id="RHEA-COMP:9603"/>
        <dbReference type="ChEBI" id="CHEBI:15378"/>
        <dbReference type="ChEBI" id="CHEBI:58405"/>
        <dbReference type="ChEBI" id="CHEBI:60033"/>
        <dbReference type="ChEBI" id="CHEBI:78435"/>
        <dbReference type="EC" id="2.4.99.28"/>
    </reaction>
</comment>
<proteinExistence type="predicted"/>
<dbReference type="PANTHER" id="PTHR32282">
    <property type="entry name" value="BINDING PROTEIN TRANSPEPTIDASE, PUTATIVE-RELATED"/>
    <property type="match status" value="1"/>
</dbReference>
<dbReference type="InterPro" id="IPR005543">
    <property type="entry name" value="PASTA_dom"/>
</dbReference>
<evidence type="ECO:0000259" key="11">
    <source>
        <dbReference type="Pfam" id="PF00912"/>
    </source>
</evidence>
<evidence type="ECO:0000256" key="2">
    <source>
        <dbReference type="ARBA" id="ARBA00022670"/>
    </source>
</evidence>
<protein>
    <submittedName>
        <fullName evidence="13">Transglycosylase domain-containing protein</fullName>
    </submittedName>
</protein>
<accession>A0ABP9F1C4</accession>
<evidence type="ECO:0000256" key="7">
    <source>
        <dbReference type="ARBA" id="ARBA00034000"/>
    </source>
</evidence>
<dbReference type="SUPFAM" id="SSF53955">
    <property type="entry name" value="Lysozyme-like"/>
    <property type="match status" value="1"/>
</dbReference>
<dbReference type="Pfam" id="PF00912">
    <property type="entry name" value="Transgly"/>
    <property type="match status" value="1"/>
</dbReference>
<dbReference type="EMBL" id="BAABLV010000008">
    <property type="protein sequence ID" value="GAA4890713.1"/>
    <property type="molecule type" value="Genomic_DNA"/>
</dbReference>
<dbReference type="InterPro" id="IPR050396">
    <property type="entry name" value="Glycosyltr_51/Transpeptidase"/>
</dbReference>
<feature type="region of interest" description="Disordered" evidence="9">
    <location>
        <begin position="759"/>
        <end position="806"/>
    </location>
</feature>
<evidence type="ECO:0000256" key="3">
    <source>
        <dbReference type="ARBA" id="ARBA00022676"/>
    </source>
</evidence>